<dbReference type="Pfam" id="PF12973">
    <property type="entry name" value="Cupin_7"/>
    <property type="match status" value="1"/>
</dbReference>
<reference evidence="2 3" key="1">
    <citation type="submission" date="2023-07" db="EMBL/GenBank/DDBJ databases">
        <title>Sorghum-associated microbial communities from plants grown in Nebraska, USA.</title>
        <authorList>
            <person name="Schachtman D."/>
        </authorList>
    </citation>
    <scope>NUCLEOTIDE SEQUENCE [LARGE SCALE GENOMIC DNA]</scope>
    <source>
        <strain evidence="2 3">DS1316</strain>
    </source>
</reference>
<comment type="caution">
    <text evidence="2">The sequence shown here is derived from an EMBL/GenBank/DDBJ whole genome shotgun (WGS) entry which is preliminary data.</text>
</comment>
<keyword evidence="3" id="KW-1185">Reference proteome</keyword>
<name>A0ABU1LZS3_9BURK</name>
<dbReference type="SUPFAM" id="SSF51182">
    <property type="entry name" value="RmlC-like cupins"/>
    <property type="match status" value="1"/>
</dbReference>
<organism evidence="2 3">
    <name type="scientific">Paraburkholderia terricola</name>
    <dbReference type="NCBI Taxonomy" id="169427"/>
    <lineage>
        <taxon>Bacteria</taxon>
        <taxon>Pseudomonadati</taxon>
        <taxon>Pseudomonadota</taxon>
        <taxon>Betaproteobacteria</taxon>
        <taxon>Burkholderiales</taxon>
        <taxon>Burkholderiaceae</taxon>
        <taxon>Paraburkholderia</taxon>
    </lineage>
</organism>
<proteinExistence type="predicted"/>
<evidence type="ECO:0000313" key="3">
    <source>
        <dbReference type="Proteomes" id="UP001264340"/>
    </source>
</evidence>
<dbReference type="InterPro" id="IPR025979">
    <property type="entry name" value="ChrR-like_cupin_dom"/>
</dbReference>
<dbReference type="InterPro" id="IPR011051">
    <property type="entry name" value="RmlC_Cupin_sf"/>
</dbReference>
<dbReference type="Proteomes" id="UP001264340">
    <property type="component" value="Unassembled WGS sequence"/>
</dbReference>
<evidence type="ECO:0000313" key="2">
    <source>
        <dbReference type="EMBL" id="MDR6412258.1"/>
    </source>
</evidence>
<feature type="domain" description="ChrR-like cupin" evidence="1">
    <location>
        <begin position="10"/>
        <end position="105"/>
    </location>
</feature>
<accession>A0ABU1LZS3</accession>
<evidence type="ECO:0000259" key="1">
    <source>
        <dbReference type="Pfam" id="PF12973"/>
    </source>
</evidence>
<dbReference type="EMBL" id="JAVDRP010000016">
    <property type="protein sequence ID" value="MDR6412258.1"/>
    <property type="molecule type" value="Genomic_DNA"/>
</dbReference>
<dbReference type="Gene3D" id="2.60.120.10">
    <property type="entry name" value="Jelly Rolls"/>
    <property type="match status" value="1"/>
</dbReference>
<dbReference type="InterPro" id="IPR014710">
    <property type="entry name" value="RmlC-like_jellyroll"/>
</dbReference>
<protein>
    <submittedName>
        <fullName evidence="2">Anti-sigma factor ChrR (Cupin superfamily)</fullName>
    </submittedName>
</protein>
<gene>
    <name evidence="2" type="ORF">J2804_005693</name>
</gene>
<dbReference type="RefSeq" id="WP_310126081.1">
    <property type="nucleotide sequence ID" value="NZ_JAVDRP010000016.1"/>
</dbReference>
<sequence>MSKNGEPTFIFTDSEAVPWQNSKYAKGVRVKNLGKANGRAMQLVQFEPGATFPMHEHKGPEFVFLLEGDAVQNDCRLTAGWAAVAEQGTIDANFRSDGGCLFLFHYAL</sequence>